<dbReference type="InterPro" id="IPR006553">
    <property type="entry name" value="Leu-rich_rpt_Cys-con_subtyp"/>
</dbReference>
<reference evidence="3 4" key="2">
    <citation type="journal article" date="2017" name="Front. Plant Sci.">
        <title>Gene Classification and Mining of Molecular Markers Useful in Red Clover (Trifolium pratense) Breeding.</title>
        <authorList>
            <person name="Istvanek J."/>
            <person name="Dluhosova J."/>
            <person name="Dluhos P."/>
            <person name="Patkova L."/>
            <person name="Nedelnik J."/>
            <person name="Repkova J."/>
        </authorList>
    </citation>
    <scope>NUCLEOTIDE SEQUENCE [LARGE SCALE GENOMIC DNA]</scope>
    <source>
        <strain evidence="4">cv. Tatra</strain>
        <tissue evidence="3">Young leaves</tissue>
    </source>
</reference>
<dbReference type="InterPro" id="IPR057207">
    <property type="entry name" value="FBXL15_LRR"/>
</dbReference>
<gene>
    <name evidence="3" type="ORF">L195_g030043</name>
</gene>
<evidence type="ECO:0000313" key="4">
    <source>
        <dbReference type="Proteomes" id="UP000236291"/>
    </source>
</evidence>
<organism evidence="3 4">
    <name type="scientific">Trifolium pratense</name>
    <name type="common">Red clover</name>
    <dbReference type="NCBI Taxonomy" id="57577"/>
    <lineage>
        <taxon>Eukaryota</taxon>
        <taxon>Viridiplantae</taxon>
        <taxon>Streptophyta</taxon>
        <taxon>Embryophyta</taxon>
        <taxon>Tracheophyta</taxon>
        <taxon>Spermatophyta</taxon>
        <taxon>Magnoliopsida</taxon>
        <taxon>eudicotyledons</taxon>
        <taxon>Gunneridae</taxon>
        <taxon>Pentapetalae</taxon>
        <taxon>rosids</taxon>
        <taxon>fabids</taxon>
        <taxon>Fabales</taxon>
        <taxon>Fabaceae</taxon>
        <taxon>Papilionoideae</taxon>
        <taxon>50 kb inversion clade</taxon>
        <taxon>NPAAA clade</taxon>
        <taxon>Hologalegina</taxon>
        <taxon>IRL clade</taxon>
        <taxon>Trifolieae</taxon>
        <taxon>Trifolium</taxon>
    </lineage>
</organism>
<feature type="domain" description="F-box/LRR-repeat protein 15-like leucin rich repeat" evidence="2">
    <location>
        <begin position="188"/>
        <end position="320"/>
    </location>
</feature>
<dbReference type="AlphaFoldDB" id="A0A2K3L6H0"/>
<proteinExistence type="predicted"/>
<dbReference type="GO" id="GO:0019005">
    <property type="term" value="C:SCF ubiquitin ligase complex"/>
    <property type="evidence" value="ECO:0007669"/>
    <property type="project" value="TreeGrafter"/>
</dbReference>
<evidence type="ECO:0000256" key="1">
    <source>
        <dbReference type="SAM" id="MobiDB-lite"/>
    </source>
</evidence>
<dbReference type="Gene3D" id="3.80.10.10">
    <property type="entry name" value="Ribonuclease Inhibitor"/>
    <property type="match status" value="1"/>
</dbReference>
<dbReference type="SUPFAM" id="SSF52047">
    <property type="entry name" value="RNI-like"/>
    <property type="match status" value="1"/>
</dbReference>
<feature type="region of interest" description="Disordered" evidence="1">
    <location>
        <begin position="1"/>
        <end position="24"/>
    </location>
</feature>
<evidence type="ECO:0000313" key="3">
    <source>
        <dbReference type="EMBL" id="PNX74128.1"/>
    </source>
</evidence>
<dbReference type="STRING" id="57577.A0A2K3L6H0"/>
<dbReference type="Gramene" id="Tp57577_TGAC_v2_mRNA15621">
    <property type="protein sequence ID" value="Tp57577_TGAC_v2_mRNA15621"/>
    <property type="gene ID" value="Tp57577_TGAC_v2_gene15115"/>
</dbReference>
<dbReference type="GO" id="GO:0031146">
    <property type="term" value="P:SCF-dependent proteasomal ubiquitin-dependent protein catabolic process"/>
    <property type="evidence" value="ECO:0007669"/>
    <property type="project" value="TreeGrafter"/>
</dbReference>
<dbReference type="Proteomes" id="UP000236291">
    <property type="component" value="Unassembled WGS sequence"/>
</dbReference>
<dbReference type="Pfam" id="PF25372">
    <property type="entry name" value="DUF7885"/>
    <property type="match status" value="1"/>
</dbReference>
<comment type="caution">
    <text evidence="3">The sequence shown here is derived from an EMBL/GenBank/DDBJ whole genome shotgun (WGS) entry which is preliminary data.</text>
</comment>
<reference evidence="3 4" key="1">
    <citation type="journal article" date="2014" name="Am. J. Bot.">
        <title>Genome assembly and annotation for red clover (Trifolium pratense; Fabaceae).</title>
        <authorList>
            <person name="Istvanek J."/>
            <person name="Jaros M."/>
            <person name="Krenek A."/>
            <person name="Repkova J."/>
        </authorList>
    </citation>
    <scope>NUCLEOTIDE SEQUENCE [LARGE SCALE GENOMIC DNA]</scope>
    <source>
        <strain evidence="4">cv. Tatra</strain>
        <tissue evidence="3">Young leaves</tissue>
    </source>
</reference>
<dbReference type="InterPro" id="IPR032675">
    <property type="entry name" value="LRR_dom_sf"/>
</dbReference>
<name>A0A2K3L6H0_TRIPR</name>
<evidence type="ECO:0000259" key="2">
    <source>
        <dbReference type="Pfam" id="PF25372"/>
    </source>
</evidence>
<protein>
    <submittedName>
        <fullName evidence="3">F-box/LRR-repeat protein</fullName>
    </submittedName>
</protein>
<dbReference type="PANTHER" id="PTHR13318:SF106">
    <property type="entry name" value="F-BOX_LRR-REPEAT PROTEIN 2"/>
    <property type="match status" value="1"/>
</dbReference>
<accession>A0A2K3L6H0</accession>
<dbReference type="PANTHER" id="PTHR13318">
    <property type="entry name" value="PARTNER OF PAIRED, ISOFORM B-RELATED"/>
    <property type="match status" value="1"/>
</dbReference>
<sequence>MKRKRTISLKSSSSQQELHSSPKSTVMVETADDFYLPDECWEDVFKFLIMDEDDDDNNNDNNHSQQFHRYLEFKSLSVVSKQFLSITNRLRFSISIKGRELPFLPRLFERFTNLTSLELRDYYDDDDDIHKYLDQLSGFSLNPTSLDLSYEPSIPANGLQALSQNISTLTSLTCSFVNFHLNNANMFLIAHCFPNLQLLDLSYCYSVPDEGVGHVLNRCFNIRHLNLTYCYGVTLHGMNFEAPKLEVLNLLGSTMVDDETLDVISKTCRGLLQLNFERCYRITEKGVKLVVENCTQLREINLRGCIRMGVDVVESMVSSRPSLRKIIAPSRSHFPAKKKSFLQDGCLVCFD</sequence>
<feature type="compositionally biased region" description="Low complexity" evidence="1">
    <location>
        <begin position="8"/>
        <end position="24"/>
    </location>
</feature>
<dbReference type="EMBL" id="ASHM01027062">
    <property type="protein sequence ID" value="PNX74128.1"/>
    <property type="molecule type" value="Genomic_DNA"/>
</dbReference>
<dbReference type="SMART" id="SM00367">
    <property type="entry name" value="LRR_CC"/>
    <property type="match status" value="5"/>
</dbReference>